<name>A0A6J4HN27_9ACTN</name>
<feature type="region of interest" description="Disordered" evidence="1">
    <location>
        <begin position="1"/>
        <end position="144"/>
    </location>
</feature>
<feature type="non-terminal residue" evidence="2">
    <location>
        <position position="1"/>
    </location>
</feature>
<gene>
    <name evidence="2" type="ORF">AVDCRST_MAG52-910</name>
</gene>
<dbReference type="EMBL" id="CADCTN010000060">
    <property type="protein sequence ID" value="CAA9228799.1"/>
    <property type="molecule type" value="Genomic_DNA"/>
</dbReference>
<reference evidence="2" key="1">
    <citation type="submission" date="2020-02" db="EMBL/GenBank/DDBJ databases">
        <authorList>
            <person name="Meier V. D."/>
        </authorList>
    </citation>
    <scope>NUCLEOTIDE SEQUENCE</scope>
    <source>
        <strain evidence="2">AVDCRST_MAG52</strain>
    </source>
</reference>
<feature type="compositionally biased region" description="Basic residues" evidence="1">
    <location>
        <begin position="1"/>
        <end position="17"/>
    </location>
</feature>
<evidence type="ECO:0000313" key="2">
    <source>
        <dbReference type="EMBL" id="CAA9228799.1"/>
    </source>
</evidence>
<organism evidence="2">
    <name type="scientific">uncultured Blastococcus sp</name>
    <dbReference type="NCBI Taxonomy" id="217144"/>
    <lineage>
        <taxon>Bacteria</taxon>
        <taxon>Bacillati</taxon>
        <taxon>Actinomycetota</taxon>
        <taxon>Actinomycetes</taxon>
        <taxon>Geodermatophilales</taxon>
        <taxon>Geodermatophilaceae</taxon>
        <taxon>Blastococcus</taxon>
        <taxon>environmental samples</taxon>
    </lineage>
</organism>
<dbReference type="AlphaFoldDB" id="A0A6J4HN27"/>
<feature type="compositionally biased region" description="Basic and acidic residues" evidence="1">
    <location>
        <begin position="41"/>
        <end position="72"/>
    </location>
</feature>
<feature type="non-terminal residue" evidence="2">
    <location>
        <position position="144"/>
    </location>
</feature>
<accession>A0A6J4HN27</accession>
<sequence length="144" mass="15570">GRRPRPARRPRPRRPGQLHRAGREGGPVGVRRAPAGAPARAARDDHRLPRHAGRQDARAPADRVRLDHPDRRRTARRRTRPAGASVGHRGVPLRRGGGELHPQGAGGFPRRPRAPAAGHPGGGERDHPDDGRALDLLRGPPADL</sequence>
<feature type="compositionally biased region" description="Basic and acidic residues" evidence="1">
    <location>
        <begin position="122"/>
        <end position="135"/>
    </location>
</feature>
<proteinExistence type="predicted"/>
<evidence type="ECO:0000256" key="1">
    <source>
        <dbReference type="SAM" id="MobiDB-lite"/>
    </source>
</evidence>
<feature type="compositionally biased region" description="Low complexity" evidence="1">
    <location>
        <begin position="29"/>
        <end position="40"/>
    </location>
</feature>
<protein>
    <submittedName>
        <fullName evidence="2">Leucine-responsive regulatory protein, regulator for leucine (Or lrp) regulon and high-affinity branched-chain amino acid transport system</fullName>
    </submittedName>
</protein>